<protein>
    <recommendedName>
        <fullName evidence="2">DUF5679 domain-containing protein</fullName>
    </recommendedName>
</protein>
<accession>A0A8J3MSR0</accession>
<evidence type="ECO:0000313" key="3">
    <source>
        <dbReference type="EMBL" id="GHO43595.1"/>
    </source>
</evidence>
<reference evidence="3" key="1">
    <citation type="submission" date="2020-10" db="EMBL/GenBank/DDBJ databases">
        <title>Taxonomic study of unclassified bacteria belonging to the class Ktedonobacteria.</title>
        <authorList>
            <person name="Yabe S."/>
            <person name="Wang C.M."/>
            <person name="Zheng Y."/>
            <person name="Sakai Y."/>
            <person name="Cavaletti L."/>
            <person name="Monciardini P."/>
            <person name="Donadio S."/>
        </authorList>
    </citation>
    <scope>NUCLEOTIDE SEQUENCE</scope>
    <source>
        <strain evidence="3">SOSP1-1</strain>
    </source>
</reference>
<organism evidence="3 4">
    <name type="scientific">Ktedonospora formicarum</name>
    <dbReference type="NCBI Taxonomy" id="2778364"/>
    <lineage>
        <taxon>Bacteria</taxon>
        <taxon>Bacillati</taxon>
        <taxon>Chloroflexota</taxon>
        <taxon>Ktedonobacteria</taxon>
        <taxon>Ktedonobacterales</taxon>
        <taxon>Ktedonobacteraceae</taxon>
        <taxon>Ktedonospora</taxon>
    </lineage>
</organism>
<dbReference type="AlphaFoldDB" id="A0A8J3MSR0"/>
<name>A0A8J3MSR0_9CHLR</name>
<keyword evidence="1" id="KW-1133">Transmembrane helix</keyword>
<keyword evidence="1" id="KW-0812">Transmembrane</keyword>
<sequence>MRQAQITLRKSLGWVLAVVVIVLCVLFGLFQKARMRRSRNESDEVITLPPRVNEVVSPQEYPGIHSLETSDEKPTITKEAPLESVEDIFTRTPVTTLPKAPLEQVQVPVIQETSEERSEVKGDASNAPTQADKVEAILEVAYCVKCRQKQTMLSPERSVTKNGRAALVGRCAVCDTKLFRFVSA</sequence>
<keyword evidence="1" id="KW-0472">Membrane</keyword>
<dbReference type="InterPro" id="IPR044044">
    <property type="entry name" value="DUF5679"/>
</dbReference>
<feature type="domain" description="DUF5679" evidence="2">
    <location>
        <begin position="142"/>
        <end position="181"/>
    </location>
</feature>
<evidence type="ECO:0000259" key="2">
    <source>
        <dbReference type="Pfam" id="PF18930"/>
    </source>
</evidence>
<evidence type="ECO:0000313" key="4">
    <source>
        <dbReference type="Proteomes" id="UP000612362"/>
    </source>
</evidence>
<proteinExistence type="predicted"/>
<feature type="transmembrane region" description="Helical" evidence="1">
    <location>
        <begin position="12"/>
        <end position="30"/>
    </location>
</feature>
<keyword evidence="4" id="KW-1185">Reference proteome</keyword>
<dbReference type="EMBL" id="BNJF01000001">
    <property type="protein sequence ID" value="GHO43595.1"/>
    <property type="molecule type" value="Genomic_DNA"/>
</dbReference>
<comment type="caution">
    <text evidence="3">The sequence shown here is derived from an EMBL/GenBank/DDBJ whole genome shotgun (WGS) entry which is preliminary data.</text>
</comment>
<dbReference type="Proteomes" id="UP000612362">
    <property type="component" value="Unassembled WGS sequence"/>
</dbReference>
<dbReference type="Pfam" id="PF18930">
    <property type="entry name" value="DUF5679"/>
    <property type="match status" value="1"/>
</dbReference>
<gene>
    <name evidence="3" type="ORF">KSX_17580</name>
</gene>
<dbReference type="RefSeq" id="WP_236031062.1">
    <property type="nucleotide sequence ID" value="NZ_BNJF01000001.1"/>
</dbReference>
<evidence type="ECO:0000256" key="1">
    <source>
        <dbReference type="SAM" id="Phobius"/>
    </source>
</evidence>